<dbReference type="Gene3D" id="1.20.5.170">
    <property type="match status" value="1"/>
</dbReference>
<evidence type="ECO:0000313" key="3">
    <source>
        <dbReference type="Proteomes" id="UP000605805"/>
    </source>
</evidence>
<feature type="coiled-coil region" evidence="1">
    <location>
        <begin position="436"/>
        <end position="530"/>
    </location>
</feature>
<name>A0A832YX54_9CREN</name>
<reference evidence="2" key="1">
    <citation type="journal article" date="2020" name="ISME J.">
        <title>Gammaproteobacteria mediating utilization of methyl-, sulfur- and petroleum organic compounds in deep ocean hydrothermal plumes.</title>
        <authorList>
            <person name="Zhou Z."/>
            <person name="Liu Y."/>
            <person name="Pan J."/>
            <person name="Cron B.R."/>
            <person name="Toner B.M."/>
            <person name="Anantharaman K."/>
            <person name="Breier J.A."/>
            <person name="Dick G.J."/>
            <person name="Li M."/>
        </authorList>
    </citation>
    <scope>NUCLEOTIDE SEQUENCE</scope>
    <source>
        <strain evidence="2">SZUA-1435</strain>
    </source>
</reference>
<evidence type="ECO:0000256" key="1">
    <source>
        <dbReference type="SAM" id="Coils"/>
    </source>
</evidence>
<evidence type="ECO:0000313" key="2">
    <source>
        <dbReference type="EMBL" id="HIP56606.1"/>
    </source>
</evidence>
<comment type="caution">
    <text evidence="2">The sequence shown here is derived from an EMBL/GenBank/DDBJ whole genome shotgun (WGS) entry which is preliminary data.</text>
</comment>
<dbReference type="Proteomes" id="UP000605805">
    <property type="component" value="Unassembled WGS sequence"/>
</dbReference>
<dbReference type="InterPro" id="IPR007408">
    <property type="entry name" value="DUF460"/>
</dbReference>
<keyword evidence="1" id="KW-0175">Coiled coil</keyword>
<dbReference type="EMBL" id="DQTV01000017">
    <property type="protein sequence ID" value="HIP56606.1"/>
    <property type="molecule type" value="Genomic_DNA"/>
</dbReference>
<dbReference type="PANTHER" id="PTHR40707:SF1">
    <property type="entry name" value="DUF460 DOMAIN-CONTAINING PROTEIN"/>
    <property type="match status" value="1"/>
</dbReference>
<organism evidence="2 3">
    <name type="scientific">Ignisphaera aggregans</name>
    <dbReference type="NCBI Taxonomy" id="334771"/>
    <lineage>
        <taxon>Archaea</taxon>
        <taxon>Thermoproteota</taxon>
        <taxon>Thermoprotei</taxon>
        <taxon>Desulfurococcales</taxon>
        <taxon>Desulfurococcaceae</taxon>
        <taxon>Ignisphaera</taxon>
    </lineage>
</organism>
<dbReference type="AlphaFoldDB" id="A0A832YX54"/>
<sequence>MSQLHVMGLDIAYGSPLSKSNPPHYAVVIIDDRGRVVYETSDAPLKRVVRLVWEYKVKRIGLDNVFELAPSPRSVAKLLSLLPDDIEIYQVTLDEGSFVHIREQASKIGITLTSKPRPLQTAYVCALLALNRIGTPVRAVEHRTKIIVARARSVGAGGSSANRYARGMRSAILRAVRAIKKALDEASINYDLVFRKGRGGLDSAVFIVYAPRSALQSIVKPFHGSDVRIVIRPEYRSILLLDESPKTRKNFVFVGIDPGVETGLAVIDLSLRPLLIKSAKDLDRASILDLIYSVGIPVLIATDKNPPPDAVKKLASTLGVPLYVPPKSLSVAEKEQLIEWLRRRSKLDIKINTTHERDALAAAIKAYKLYERKFVEIEQRAKELGLDIDLDELKLLLIKGKSVGEVLEQAVENYINEVLYSYGESEQHIVKLCSSRAAVDDRVKALEKRLEELTRERDHLKEQVAELKKRVEELEFELRYKPQMPFDETVYRDRVVSELREKVRQLQGYIESIDAERSELRKVVARFEELLKSLARGDLVVVPRLNMLTLSELQRIDIDAEAVLLEREYIDINAVPVVKNHNIVILLTNCTEEFKNQLLSMGIPIYCGVEVVERLDTVALLTREKLRESIELARKQLQHFMESKKREHRRELSLEDLIKIVEEYRESIRKSQLVGQDHG</sequence>
<proteinExistence type="predicted"/>
<accession>A0A832YX54</accession>
<dbReference type="PANTHER" id="PTHR40707">
    <property type="entry name" value="POSSIBLE NUCLEASE OF RNASE H FOLD, RUVC/YQGF FAMILY"/>
    <property type="match status" value="1"/>
</dbReference>
<gene>
    <name evidence="2" type="ORF">EYH02_00835</name>
</gene>
<dbReference type="Pfam" id="PF04312">
    <property type="entry name" value="DUF460"/>
    <property type="match status" value="1"/>
</dbReference>
<protein>
    <submittedName>
        <fullName evidence="2">DUF460 domain-containing protein</fullName>
    </submittedName>
</protein>